<feature type="region of interest" description="Disordered" evidence="1">
    <location>
        <begin position="71"/>
        <end position="101"/>
    </location>
</feature>
<sequence length="261" mass="28885">MVVMEDWVRAAMAENSMVAELLVRLKEAHGFMPIQIVSASARTAAATTEPLPPRWGIRRPRSRPSFRFETTSFVKGGDSRNSPTTPLSWSAGTASSSGTGDCYEEADLPACGSSRSKVFAANDSTSLLSRKLKKTKTFGEELKEEEGLVLKERIHLRKELASSNATFKDQSWRNQNLKRKKDDFFMYPLPSGAQAPDEHLNKATWSTNGRISSVYSLSAGSSMILPQISDAFREPDPVEKQDNSFMLPDLNLVPCEDDLCS</sequence>
<gene>
    <name evidence="2" type="ORF">SAY87_026135</name>
</gene>
<keyword evidence="3" id="KW-1185">Reference proteome</keyword>
<evidence type="ECO:0000313" key="2">
    <source>
        <dbReference type="EMBL" id="KAK4747098.1"/>
    </source>
</evidence>
<dbReference type="EMBL" id="JAXIOK010000020">
    <property type="protein sequence ID" value="KAK4747098.1"/>
    <property type="molecule type" value="Genomic_DNA"/>
</dbReference>
<dbReference type="Proteomes" id="UP001345219">
    <property type="component" value="Chromosome 20"/>
</dbReference>
<dbReference type="PANTHER" id="PTHR35099:SF2">
    <property type="entry name" value="OS02G0182700 PROTEIN"/>
    <property type="match status" value="1"/>
</dbReference>
<feature type="compositionally biased region" description="Low complexity" evidence="1">
    <location>
        <begin position="90"/>
        <end position="100"/>
    </location>
</feature>
<dbReference type="PANTHER" id="PTHR35099">
    <property type="entry name" value="OS02G0182700 PROTEIN"/>
    <property type="match status" value="1"/>
</dbReference>
<evidence type="ECO:0000256" key="1">
    <source>
        <dbReference type="SAM" id="MobiDB-lite"/>
    </source>
</evidence>
<reference evidence="2 3" key="1">
    <citation type="journal article" date="2023" name="Hortic Res">
        <title>Pangenome of water caltrop reveals structural variations and asymmetric subgenome divergence after allopolyploidization.</title>
        <authorList>
            <person name="Zhang X."/>
            <person name="Chen Y."/>
            <person name="Wang L."/>
            <person name="Yuan Y."/>
            <person name="Fang M."/>
            <person name="Shi L."/>
            <person name="Lu R."/>
            <person name="Comes H.P."/>
            <person name="Ma Y."/>
            <person name="Chen Y."/>
            <person name="Huang G."/>
            <person name="Zhou Y."/>
            <person name="Zheng Z."/>
            <person name="Qiu Y."/>
        </authorList>
    </citation>
    <scope>NUCLEOTIDE SEQUENCE [LARGE SCALE GENOMIC DNA]</scope>
    <source>
        <tissue evidence="2">Roots</tissue>
    </source>
</reference>
<name>A0AAN7JKV9_9MYRT</name>
<dbReference type="AlphaFoldDB" id="A0AAN7JKV9"/>
<organism evidence="2 3">
    <name type="scientific">Trapa incisa</name>
    <dbReference type="NCBI Taxonomy" id="236973"/>
    <lineage>
        <taxon>Eukaryota</taxon>
        <taxon>Viridiplantae</taxon>
        <taxon>Streptophyta</taxon>
        <taxon>Embryophyta</taxon>
        <taxon>Tracheophyta</taxon>
        <taxon>Spermatophyta</taxon>
        <taxon>Magnoliopsida</taxon>
        <taxon>eudicotyledons</taxon>
        <taxon>Gunneridae</taxon>
        <taxon>Pentapetalae</taxon>
        <taxon>rosids</taxon>
        <taxon>malvids</taxon>
        <taxon>Myrtales</taxon>
        <taxon>Lythraceae</taxon>
        <taxon>Trapa</taxon>
    </lineage>
</organism>
<accession>A0AAN7JKV9</accession>
<proteinExistence type="predicted"/>
<protein>
    <submittedName>
        <fullName evidence="2">Uncharacterized protein</fullName>
    </submittedName>
</protein>
<evidence type="ECO:0000313" key="3">
    <source>
        <dbReference type="Proteomes" id="UP001345219"/>
    </source>
</evidence>
<feature type="compositionally biased region" description="Polar residues" evidence="1">
    <location>
        <begin position="71"/>
        <end position="88"/>
    </location>
</feature>
<comment type="caution">
    <text evidence="2">The sequence shown here is derived from an EMBL/GenBank/DDBJ whole genome shotgun (WGS) entry which is preliminary data.</text>
</comment>